<dbReference type="InterPro" id="IPR014513">
    <property type="entry name" value="UCP021525"/>
</dbReference>
<organism evidence="1 2">
    <name type="scientific">Paraburkholderia aspalathi</name>
    <dbReference type="NCBI Taxonomy" id="1324617"/>
    <lineage>
        <taxon>Bacteria</taxon>
        <taxon>Pseudomonadati</taxon>
        <taxon>Pseudomonadota</taxon>
        <taxon>Betaproteobacteria</taxon>
        <taxon>Burkholderiales</taxon>
        <taxon>Burkholderiaceae</taxon>
        <taxon>Paraburkholderia</taxon>
    </lineage>
</organism>
<dbReference type="RefSeq" id="WP_093633723.1">
    <property type="nucleotide sequence ID" value="NZ_CAJNAX010000032.1"/>
</dbReference>
<name>A0A1I7AZG7_9BURK</name>
<protein>
    <submittedName>
        <fullName evidence="1">Predicted nucleotidyltransferase</fullName>
    </submittedName>
</protein>
<reference evidence="1 2" key="1">
    <citation type="submission" date="2016-10" db="EMBL/GenBank/DDBJ databases">
        <authorList>
            <person name="de Groot N.N."/>
        </authorList>
    </citation>
    <scope>NUCLEOTIDE SEQUENCE [LARGE SCALE GENOMIC DNA]</scope>
    <source>
        <strain evidence="1 2">LMG 27731</strain>
    </source>
</reference>
<gene>
    <name evidence="1" type="ORF">SAMN05192563_100471</name>
</gene>
<dbReference type="AlphaFoldDB" id="A0A1I7AZG7"/>
<dbReference type="PIRSF" id="PIRSF021525">
    <property type="entry name" value="UCP021525"/>
    <property type="match status" value="1"/>
</dbReference>
<accession>A0A1I7AZG7</accession>
<dbReference type="GeneID" id="77195442"/>
<dbReference type="Gene3D" id="3.30.460.40">
    <property type="match status" value="1"/>
</dbReference>
<dbReference type="Pfam" id="PF08843">
    <property type="entry name" value="AbiEii"/>
    <property type="match status" value="1"/>
</dbReference>
<proteinExistence type="predicted"/>
<dbReference type="InterPro" id="IPR014942">
    <property type="entry name" value="AbiEii"/>
</dbReference>
<dbReference type="Proteomes" id="UP000198844">
    <property type="component" value="Unassembled WGS sequence"/>
</dbReference>
<dbReference type="GO" id="GO:0016740">
    <property type="term" value="F:transferase activity"/>
    <property type="evidence" value="ECO:0007669"/>
    <property type="project" value="UniProtKB-KW"/>
</dbReference>
<evidence type="ECO:0000313" key="2">
    <source>
        <dbReference type="Proteomes" id="UP000198844"/>
    </source>
</evidence>
<keyword evidence="1" id="KW-0808">Transferase</keyword>
<dbReference type="EMBL" id="FPBH01000004">
    <property type="protein sequence ID" value="SFT80346.1"/>
    <property type="molecule type" value="Genomic_DNA"/>
</dbReference>
<sequence>MSNTSPLDIPDRRPLPALVVELLRHVAETAHASNVEWFVGGATARDIMLTHVHGIEATRATADVDIGVSVESWTGHAALKAALIAGGAFEQRSEAHRLYYRAPGSGELMWLDIVPFGGVERDARNASHTGNAATKEIAWPPDHAIRMNVAGFAEALTGAITVRVATDLTVPVASLPGQAMLKIVAWRDRHASDRKDATDLLFLLGHYAAAGNHARLYDENYELVEHYDHHLELAGAALLGRDTAAIASAETTGLITQVLAFDEDYPRILDHMMGRRAQLFEPTPAFIESAFNAFREGFRNSG</sequence>
<dbReference type="OrthoDB" id="5918411at2"/>
<evidence type="ECO:0000313" key="1">
    <source>
        <dbReference type="EMBL" id="SFT80346.1"/>
    </source>
</evidence>